<keyword evidence="17" id="KW-1185">Reference proteome</keyword>
<feature type="signal peptide" evidence="14">
    <location>
        <begin position="1"/>
        <end position="25"/>
    </location>
</feature>
<comment type="caution">
    <text evidence="16">The sequence shown here is derived from an EMBL/GenBank/DDBJ whole genome shotgun (WGS) entry which is preliminary data.</text>
</comment>
<evidence type="ECO:0000256" key="11">
    <source>
        <dbReference type="ARBA" id="ARBA00023286"/>
    </source>
</evidence>
<dbReference type="GO" id="GO:0015276">
    <property type="term" value="F:ligand-gated monoatomic ion channel activity"/>
    <property type="evidence" value="ECO:0007669"/>
    <property type="project" value="InterPro"/>
</dbReference>
<feature type="transmembrane region" description="Helical" evidence="13">
    <location>
        <begin position="516"/>
        <end position="542"/>
    </location>
</feature>
<dbReference type="SUPFAM" id="SSF81324">
    <property type="entry name" value="Voltage-gated potassium channels"/>
    <property type="match status" value="1"/>
</dbReference>
<evidence type="ECO:0000256" key="13">
    <source>
        <dbReference type="SAM" id="Phobius"/>
    </source>
</evidence>
<dbReference type="GO" id="GO:0016020">
    <property type="term" value="C:membrane"/>
    <property type="evidence" value="ECO:0007669"/>
    <property type="project" value="UniProtKB-SubCell"/>
</dbReference>
<evidence type="ECO:0000256" key="8">
    <source>
        <dbReference type="ARBA" id="ARBA00023136"/>
    </source>
</evidence>
<evidence type="ECO:0000256" key="2">
    <source>
        <dbReference type="ARBA" id="ARBA00008685"/>
    </source>
</evidence>
<dbReference type="SUPFAM" id="SSF53850">
    <property type="entry name" value="Periplasmic binding protein-like II"/>
    <property type="match status" value="1"/>
</dbReference>
<dbReference type="Pfam" id="PF10613">
    <property type="entry name" value="Lig_chan-Glu_bd"/>
    <property type="match status" value="1"/>
</dbReference>
<feature type="transmembrane region" description="Helical" evidence="13">
    <location>
        <begin position="348"/>
        <end position="372"/>
    </location>
</feature>
<keyword evidence="11" id="KW-1071">Ligand-gated ion channel</keyword>
<keyword evidence="4 13" id="KW-0812">Transmembrane</keyword>
<name>A0AA38TSA8_9ASTR</name>
<dbReference type="FunFam" id="1.10.287.70:FF:000037">
    <property type="entry name" value="Glutamate receptor"/>
    <property type="match status" value="1"/>
</dbReference>
<accession>A0AA38TSA8</accession>
<proteinExistence type="inferred from homology"/>
<evidence type="ECO:0000256" key="3">
    <source>
        <dbReference type="ARBA" id="ARBA00022448"/>
    </source>
</evidence>
<keyword evidence="10" id="KW-0325">Glycoprotein</keyword>
<keyword evidence="6 13" id="KW-1133">Transmembrane helix</keyword>
<sequence length="575" mass="64595">MGISDTKRIYFFCVMLMLFYFPIQSKPPEVIVYTKSELPTRVILDTGLSVEKTVHNCCISIALSDFYKIKGHYQPRIVGNDSNTHGETPVGLYTGKSCIPSLKYQCVCNNTFHGVGGEFKFINRRRVRKKNSPSKRGLEMIMSQGGSTMTVSNRRWLQTNGKKHLRILVPDFGRFPNLIQMTVDPGTNLPTPSGFCGDVFNIAFGALGYEVDIKFTRVAYEDGKTYTELIDKVYLKEFDAAIGDITITANRSRYIDFTIPISDLGIGTLARNANKSMWIFLDPLSKGLWITCFCFFLLLGFVIWFIEHRTNEEFQGSTRQQIGTALWFAFSTLVYAHREKLQSNLSRFVVTVWVFGVLVLTSSYTATLSSLLTVQQIVSKEHSIGFQSLSPIGGEVFNNLKFSDGKFEKIYLPQDYAKALTTGRFSAIIDEILYIKSVLALYPAADFSLVATASSTNGFGFVFRKGSRLAREMSTEIAKLREDGTLKALEDKWLKRQSSLMSKEFSSPSPNILNLYGFRGLFLISGVSMALALLVSTVYLVCGKWGDTIKRQVLRCILQTSSEVHVHDSDMEPTV</sequence>
<dbReference type="InterPro" id="IPR001320">
    <property type="entry name" value="Iontro_rcpt_C"/>
</dbReference>
<dbReference type="Pfam" id="PF00060">
    <property type="entry name" value="Lig_chan"/>
    <property type="match status" value="1"/>
</dbReference>
<evidence type="ECO:0000256" key="10">
    <source>
        <dbReference type="ARBA" id="ARBA00023180"/>
    </source>
</evidence>
<dbReference type="Gene3D" id="1.10.287.70">
    <property type="match status" value="1"/>
</dbReference>
<protein>
    <recommendedName>
        <fullName evidence="15">Ionotropic glutamate receptor C-terminal domain-containing protein</fullName>
    </recommendedName>
</protein>
<evidence type="ECO:0000256" key="5">
    <source>
        <dbReference type="ARBA" id="ARBA00022729"/>
    </source>
</evidence>
<evidence type="ECO:0000256" key="4">
    <source>
        <dbReference type="ARBA" id="ARBA00022692"/>
    </source>
</evidence>
<dbReference type="EMBL" id="JARYMX010000001">
    <property type="protein sequence ID" value="KAJ9565194.1"/>
    <property type="molecule type" value="Genomic_DNA"/>
</dbReference>
<evidence type="ECO:0000256" key="9">
    <source>
        <dbReference type="ARBA" id="ARBA00023170"/>
    </source>
</evidence>
<keyword evidence="5 14" id="KW-0732">Signal</keyword>
<feature type="chain" id="PRO_5041221021" description="Ionotropic glutamate receptor C-terminal domain-containing protein" evidence="14">
    <location>
        <begin position="26"/>
        <end position="575"/>
    </location>
</feature>
<evidence type="ECO:0000256" key="12">
    <source>
        <dbReference type="ARBA" id="ARBA00023303"/>
    </source>
</evidence>
<feature type="transmembrane region" description="Helical" evidence="13">
    <location>
        <begin position="287"/>
        <end position="306"/>
    </location>
</feature>
<reference evidence="16" key="1">
    <citation type="submission" date="2023-03" db="EMBL/GenBank/DDBJ databases">
        <title>Chromosome-scale reference genome and RAD-based genetic map of yellow starthistle (Centaurea solstitialis) reveal putative structural variation and QTLs associated with invader traits.</title>
        <authorList>
            <person name="Reatini B."/>
            <person name="Cang F.A."/>
            <person name="Jiang Q."/>
            <person name="Mckibben M.T.W."/>
            <person name="Barker M.S."/>
            <person name="Rieseberg L.H."/>
            <person name="Dlugosch K.M."/>
        </authorList>
    </citation>
    <scope>NUCLEOTIDE SEQUENCE</scope>
    <source>
        <strain evidence="16">CAN-66</strain>
        <tissue evidence="16">Leaf</tissue>
    </source>
</reference>
<keyword evidence="7" id="KW-0406">Ion transport</keyword>
<organism evidence="16 17">
    <name type="scientific">Centaurea solstitialis</name>
    <name type="common">yellow star-thistle</name>
    <dbReference type="NCBI Taxonomy" id="347529"/>
    <lineage>
        <taxon>Eukaryota</taxon>
        <taxon>Viridiplantae</taxon>
        <taxon>Streptophyta</taxon>
        <taxon>Embryophyta</taxon>
        <taxon>Tracheophyta</taxon>
        <taxon>Spermatophyta</taxon>
        <taxon>Magnoliopsida</taxon>
        <taxon>eudicotyledons</taxon>
        <taxon>Gunneridae</taxon>
        <taxon>Pentapetalae</taxon>
        <taxon>asterids</taxon>
        <taxon>campanulids</taxon>
        <taxon>Asterales</taxon>
        <taxon>Asteraceae</taxon>
        <taxon>Carduoideae</taxon>
        <taxon>Cardueae</taxon>
        <taxon>Centaureinae</taxon>
        <taxon>Centaurea</taxon>
    </lineage>
</organism>
<evidence type="ECO:0000256" key="1">
    <source>
        <dbReference type="ARBA" id="ARBA00004141"/>
    </source>
</evidence>
<dbReference type="AlphaFoldDB" id="A0AA38TSA8"/>
<dbReference type="InterPro" id="IPR015683">
    <property type="entry name" value="Ionotropic_Glu_rcpt"/>
</dbReference>
<dbReference type="SMART" id="SM00079">
    <property type="entry name" value="PBPe"/>
    <property type="match status" value="1"/>
</dbReference>
<dbReference type="Gene3D" id="3.40.190.10">
    <property type="entry name" value="Periplasmic binding protein-like II"/>
    <property type="match status" value="2"/>
</dbReference>
<evidence type="ECO:0000256" key="6">
    <source>
        <dbReference type="ARBA" id="ARBA00022989"/>
    </source>
</evidence>
<feature type="domain" description="Ionotropic glutamate receptor C-terminal" evidence="15">
    <location>
        <begin position="166"/>
        <end position="496"/>
    </location>
</feature>
<evidence type="ECO:0000313" key="17">
    <source>
        <dbReference type="Proteomes" id="UP001172457"/>
    </source>
</evidence>
<dbReference type="Proteomes" id="UP001172457">
    <property type="component" value="Chromosome 1"/>
</dbReference>
<dbReference type="InterPro" id="IPR019594">
    <property type="entry name" value="Glu/Gly-bd"/>
</dbReference>
<keyword evidence="12" id="KW-0407">Ion channel</keyword>
<evidence type="ECO:0000256" key="14">
    <source>
        <dbReference type="SAM" id="SignalP"/>
    </source>
</evidence>
<evidence type="ECO:0000259" key="15">
    <source>
        <dbReference type="SMART" id="SM00079"/>
    </source>
</evidence>
<comment type="subcellular location">
    <subcellularLocation>
        <location evidence="1">Membrane</location>
        <topology evidence="1">Multi-pass membrane protein</topology>
    </subcellularLocation>
</comment>
<comment type="similarity">
    <text evidence="2">Belongs to the glutamate-gated ion channel (TC 1.A.10.1) family.</text>
</comment>
<keyword evidence="9" id="KW-0675">Receptor</keyword>
<keyword evidence="8 13" id="KW-0472">Membrane</keyword>
<evidence type="ECO:0000256" key="7">
    <source>
        <dbReference type="ARBA" id="ARBA00023065"/>
    </source>
</evidence>
<gene>
    <name evidence="16" type="ORF">OSB04_001160</name>
</gene>
<keyword evidence="3" id="KW-0813">Transport</keyword>
<dbReference type="PANTHER" id="PTHR18966">
    <property type="entry name" value="IONOTROPIC GLUTAMATE RECEPTOR"/>
    <property type="match status" value="1"/>
</dbReference>
<evidence type="ECO:0000313" key="16">
    <source>
        <dbReference type="EMBL" id="KAJ9565194.1"/>
    </source>
</evidence>